<dbReference type="AlphaFoldDB" id="A0A143HAT4"/>
<evidence type="ECO:0008006" key="4">
    <source>
        <dbReference type="Google" id="ProtNLM"/>
    </source>
</evidence>
<protein>
    <recommendedName>
        <fullName evidence="4">Competence protein ComG</fullName>
    </recommendedName>
</protein>
<dbReference type="Proteomes" id="UP000076021">
    <property type="component" value="Chromosome"/>
</dbReference>
<dbReference type="OrthoDB" id="2456326at2"/>
<proteinExistence type="predicted"/>
<dbReference type="KEGG" id="rst:ATY39_04800"/>
<reference evidence="2 3" key="1">
    <citation type="journal article" date="2016" name="Genome Announc.">
        <title>Whole-Genome Sequence of Rummeliibacillus stabekisii Strain PP9 Isolated from Antarctic Soil.</title>
        <authorList>
            <person name="da Mota F.F."/>
            <person name="Vollu R.E."/>
            <person name="Jurelevicius D."/>
            <person name="Seldin L."/>
        </authorList>
    </citation>
    <scope>NUCLEOTIDE SEQUENCE [LARGE SCALE GENOMIC DNA]</scope>
    <source>
        <strain evidence="2 3">PP9</strain>
    </source>
</reference>
<feature type="transmembrane region" description="Helical" evidence="1">
    <location>
        <begin position="12"/>
        <end position="31"/>
    </location>
</feature>
<keyword evidence="1" id="KW-1133">Transmembrane helix</keyword>
<name>A0A143HAT4_9BACL</name>
<evidence type="ECO:0000313" key="3">
    <source>
        <dbReference type="Proteomes" id="UP000076021"/>
    </source>
</evidence>
<dbReference type="RefSeq" id="WP_066786601.1">
    <property type="nucleotide sequence ID" value="NZ_CP014806.1"/>
</dbReference>
<keyword evidence="3" id="KW-1185">Reference proteome</keyword>
<organism evidence="2 3">
    <name type="scientific">Rummeliibacillus stabekisii</name>
    <dbReference type="NCBI Taxonomy" id="241244"/>
    <lineage>
        <taxon>Bacteria</taxon>
        <taxon>Bacillati</taxon>
        <taxon>Bacillota</taxon>
        <taxon>Bacilli</taxon>
        <taxon>Bacillales</taxon>
        <taxon>Caryophanaceae</taxon>
        <taxon>Rummeliibacillus</taxon>
    </lineage>
</organism>
<sequence length="101" mass="11534">MNNENGHSLPESLLTLVIVFIIFGTLLPFYYQLETSLYKKKLSLHAAEAALYAAGNIVRFQKYQGNVEIDDVIYHWKGDETSICIRYSGIEEEQLCVETNT</sequence>
<evidence type="ECO:0000256" key="1">
    <source>
        <dbReference type="SAM" id="Phobius"/>
    </source>
</evidence>
<gene>
    <name evidence="2" type="ORF">ATY39_04800</name>
</gene>
<reference evidence="3" key="2">
    <citation type="submission" date="2016-03" db="EMBL/GenBank/DDBJ databases">
        <authorList>
            <person name="Ploux O."/>
        </authorList>
    </citation>
    <scope>NUCLEOTIDE SEQUENCE [LARGE SCALE GENOMIC DNA]</scope>
    <source>
        <strain evidence="3">PP9</strain>
    </source>
</reference>
<evidence type="ECO:0000313" key="2">
    <source>
        <dbReference type="EMBL" id="AMW98824.1"/>
    </source>
</evidence>
<dbReference type="EMBL" id="CP014806">
    <property type="protein sequence ID" value="AMW98824.1"/>
    <property type="molecule type" value="Genomic_DNA"/>
</dbReference>
<keyword evidence="1" id="KW-0472">Membrane</keyword>
<accession>A0A143HAT4</accession>
<keyword evidence="1" id="KW-0812">Transmembrane</keyword>
<dbReference type="STRING" id="241244.ATY39_04800"/>